<dbReference type="OrthoDB" id="9810913at2"/>
<keyword evidence="7" id="KW-1185">Reference proteome</keyword>
<evidence type="ECO:0000313" key="7">
    <source>
        <dbReference type="Proteomes" id="UP000245959"/>
    </source>
</evidence>
<gene>
    <name evidence="6" type="ORF">C8D82_14014</name>
</gene>
<dbReference type="Proteomes" id="UP000245959">
    <property type="component" value="Unassembled WGS sequence"/>
</dbReference>
<keyword evidence="1 4" id="KW-0663">Pyridoxal phosphate</keyword>
<proteinExistence type="inferred from homology"/>
<dbReference type="Gene3D" id="3.90.1150.10">
    <property type="entry name" value="Aspartate Aminotransferase, domain 1"/>
    <property type="match status" value="1"/>
</dbReference>
<dbReference type="GO" id="GO:0030170">
    <property type="term" value="F:pyridoxal phosphate binding"/>
    <property type="evidence" value="ECO:0007669"/>
    <property type="project" value="UniProtKB-ARBA"/>
</dbReference>
<feature type="modified residue" description="N6-(pyridoxal phosphate)lysine" evidence="4">
    <location>
        <position position="186"/>
    </location>
</feature>
<dbReference type="Pfam" id="PF01041">
    <property type="entry name" value="DegT_DnrJ_EryC1"/>
    <property type="match status" value="1"/>
</dbReference>
<dbReference type="PANTHER" id="PTHR30244">
    <property type="entry name" value="TRANSAMINASE"/>
    <property type="match status" value="1"/>
</dbReference>
<dbReference type="GeneID" id="78296937"/>
<dbReference type="InterPro" id="IPR000653">
    <property type="entry name" value="DegT/StrS_aminotransferase"/>
</dbReference>
<feature type="active site" description="Proton acceptor" evidence="3">
    <location>
        <position position="186"/>
    </location>
</feature>
<dbReference type="InterPro" id="IPR015424">
    <property type="entry name" value="PyrdxlP-dep_Trfase"/>
</dbReference>
<evidence type="ECO:0000256" key="4">
    <source>
        <dbReference type="PIRSR" id="PIRSR000390-2"/>
    </source>
</evidence>
<dbReference type="Gene3D" id="3.40.640.10">
    <property type="entry name" value="Type I PLP-dependent aspartate aminotransferase-like (Major domain)"/>
    <property type="match status" value="1"/>
</dbReference>
<dbReference type="SUPFAM" id="SSF53383">
    <property type="entry name" value="PLP-dependent transferases"/>
    <property type="match status" value="1"/>
</dbReference>
<comment type="caution">
    <text evidence="6">The sequence shown here is derived from an EMBL/GenBank/DDBJ whole genome shotgun (WGS) entry which is preliminary data.</text>
</comment>
<sequence length="373" mass="40498">MQVPLLDLRAQYASMKEGMLREISEVCDSQHFILGPKVEKLETEVAAYCRSNHAVGVTSGSDALIIALMVEGIKAGDEVITTPFTFFATVGAIVRVGATPVFADIDPVTYNIDPAKIEAKITPRTRAIIPVHLFGQAADMDPIMEIAKKHNLIVIEDACQAIGSEYKGRRVGSIGDYGCFSFFPSKNLGCFGDGGMVTCNDPEKAKLLKIFRNHGQSGTYIHEYVGGNFRLDALQAAVLSVKLPYLDGWSEARQKNAAEYREIFAGAGLDGKVSLPETASYPVRHIYNQFCIRVAGGKRDALLAHLRGIGIGCAIYYPLSLHLQKCFENLGGKPGDYPVCEAATQEIMALPIYPESTTEQRQAVVDAIAAFLA</sequence>
<dbReference type="GO" id="GO:0000271">
    <property type="term" value="P:polysaccharide biosynthetic process"/>
    <property type="evidence" value="ECO:0007669"/>
    <property type="project" value="TreeGrafter"/>
</dbReference>
<evidence type="ECO:0000256" key="3">
    <source>
        <dbReference type="PIRSR" id="PIRSR000390-1"/>
    </source>
</evidence>
<comment type="similarity">
    <text evidence="2 5">Belongs to the DegT/DnrJ/EryC1 family.</text>
</comment>
<evidence type="ECO:0000256" key="2">
    <source>
        <dbReference type="ARBA" id="ARBA00037999"/>
    </source>
</evidence>
<dbReference type="EMBL" id="QEKH01000040">
    <property type="protein sequence ID" value="PVY35607.1"/>
    <property type="molecule type" value="Genomic_DNA"/>
</dbReference>
<protein>
    <submittedName>
        <fullName evidence="6">dTDP-4-amino-4,6-dideoxygalactose transaminase</fullName>
    </submittedName>
</protein>
<dbReference type="AlphaFoldDB" id="A0A2U1AGT5"/>
<dbReference type="GO" id="GO:0008483">
    <property type="term" value="F:transaminase activity"/>
    <property type="evidence" value="ECO:0007669"/>
    <property type="project" value="TreeGrafter"/>
</dbReference>
<evidence type="ECO:0000256" key="5">
    <source>
        <dbReference type="RuleBase" id="RU004508"/>
    </source>
</evidence>
<dbReference type="FunFam" id="3.40.640.10:FF:000089">
    <property type="entry name" value="Aminotransferase, DegT/DnrJ/EryC1/StrS family"/>
    <property type="match status" value="1"/>
</dbReference>
<evidence type="ECO:0000256" key="1">
    <source>
        <dbReference type="ARBA" id="ARBA00022898"/>
    </source>
</evidence>
<dbReference type="PANTHER" id="PTHR30244:SF36">
    <property type="entry name" value="3-OXO-GLUCOSE-6-PHOSPHATE:GLUTAMATE AMINOTRANSFERASE"/>
    <property type="match status" value="1"/>
</dbReference>
<dbReference type="InterPro" id="IPR015421">
    <property type="entry name" value="PyrdxlP-dep_Trfase_major"/>
</dbReference>
<dbReference type="CDD" id="cd00616">
    <property type="entry name" value="AHBA_syn"/>
    <property type="match status" value="1"/>
</dbReference>
<evidence type="ECO:0000313" key="6">
    <source>
        <dbReference type="EMBL" id="PVY35607.1"/>
    </source>
</evidence>
<reference evidence="6 7" key="1">
    <citation type="submission" date="2018-04" db="EMBL/GenBank/DDBJ databases">
        <title>Genomic Encyclopedia of Type Strains, Phase IV (KMG-IV): sequencing the most valuable type-strain genomes for metagenomic binning, comparative biology and taxonomic classification.</title>
        <authorList>
            <person name="Goeker M."/>
        </authorList>
    </citation>
    <scope>NUCLEOTIDE SEQUENCE [LARGE SCALE GENOMIC DNA]</scope>
    <source>
        <strain evidence="6 7">DSM 14823</strain>
    </source>
</reference>
<dbReference type="PIRSF" id="PIRSF000390">
    <property type="entry name" value="PLP_StrS"/>
    <property type="match status" value="1"/>
</dbReference>
<dbReference type="RefSeq" id="WP_116885669.1">
    <property type="nucleotide sequence ID" value="NZ_CABMMC010000023.1"/>
</dbReference>
<name>A0A2U1AGT5_9BACT</name>
<dbReference type="InterPro" id="IPR015422">
    <property type="entry name" value="PyrdxlP-dep_Trfase_small"/>
</dbReference>
<accession>A0A2U1AGT5</accession>
<organism evidence="6 7">
    <name type="scientific">Victivallis vadensis</name>
    <dbReference type="NCBI Taxonomy" id="172901"/>
    <lineage>
        <taxon>Bacteria</taxon>
        <taxon>Pseudomonadati</taxon>
        <taxon>Lentisphaerota</taxon>
        <taxon>Lentisphaeria</taxon>
        <taxon>Victivallales</taxon>
        <taxon>Victivallaceae</taxon>
        <taxon>Victivallis</taxon>
    </lineage>
</organism>